<keyword evidence="1" id="KW-0479">Metal-binding</keyword>
<gene>
    <name evidence="6" type="ORF">MNOR_LOCUS27241</name>
</gene>
<proteinExistence type="predicted"/>
<keyword evidence="3" id="KW-0862">Zinc</keyword>
<dbReference type="Proteomes" id="UP001497623">
    <property type="component" value="Unassembled WGS sequence"/>
</dbReference>
<evidence type="ECO:0000313" key="6">
    <source>
        <dbReference type="EMBL" id="CAL4133675.1"/>
    </source>
</evidence>
<dbReference type="InterPro" id="IPR013083">
    <property type="entry name" value="Znf_RING/FYVE/PHD"/>
</dbReference>
<dbReference type="PANTHER" id="PTHR22791:SF6">
    <property type="entry name" value="RING-TYPE DOMAIN-CONTAINING PROTEIN"/>
    <property type="match status" value="1"/>
</dbReference>
<evidence type="ECO:0000256" key="1">
    <source>
        <dbReference type="ARBA" id="ARBA00022723"/>
    </source>
</evidence>
<feature type="domain" description="RING-type" evidence="5">
    <location>
        <begin position="10"/>
        <end position="54"/>
    </location>
</feature>
<sequence length="317" mass="35145">MGFEMAPIECSICLEEYNDTTRRPKVLPCGHNFHEHCLQDWIDTNGGNICSICRMEHKVTAVKDIPINTDLEKSIMSLKAVNTDNSDESSDGEVDFKCMTHGIYLVGECTKCDVTEIEEEDKKTKDDTLVKAQHTLTHLVSETATLSTIVEERNDSITDKKAHIECLEKEIDEDCKARDHADKEIVQNKGIKMTIQGCVERLQKAKTKTRINKECSRIQNIIGNVGNLFEEQKEKLETKECSNSSLKGSSGAEIISGINVTTPLAAGSVAPPPLPECNTKKKITAPLRSSQNQSKWLFSLLFIASVITVGVSNDISE</sequence>
<comment type="caution">
    <text evidence="6">The sequence shown here is derived from an EMBL/GenBank/DDBJ whole genome shotgun (WGS) entry which is preliminary data.</text>
</comment>
<dbReference type="SMART" id="SM00744">
    <property type="entry name" value="RINGv"/>
    <property type="match status" value="1"/>
</dbReference>
<dbReference type="GO" id="GO:0016567">
    <property type="term" value="P:protein ubiquitination"/>
    <property type="evidence" value="ECO:0007669"/>
    <property type="project" value="TreeGrafter"/>
</dbReference>
<dbReference type="SMART" id="SM00184">
    <property type="entry name" value="RING"/>
    <property type="match status" value="1"/>
</dbReference>
<dbReference type="Gene3D" id="3.30.40.10">
    <property type="entry name" value="Zinc/RING finger domain, C3HC4 (zinc finger)"/>
    <property type="match status" value="1"/>
</dbReference>
<feature type="non-terminal residue" evidence="6">
    <location>
        <position position="317"/>
    </location>
</feature>
<dbReference type="PROSITE" id="PS50089">
    <property type="entry name" value="ZF_RING_2"/>
    <property type="match status" value="1"/>
</dbReference>
<organism evidence="6 7">
    <name type="scientific">Meganyctiphanes norvegica</name>
    <name type="common">Northern krill</name>
    <name type="synonym">Thysanopoda norvegica</name>
    <dbReference type="NCBI Taxonomy" id="48144"/>
    <lineage>
        <taxon>Eukaryota</taxon>
        <taxon>Metazoa</taxon>
        <taxon>Ecdysozoa</taxon>
        <taxon>Arthropoda</taxon>
        <taxon>Crustacea</taxon>
        <taxon>Multicrustacea</taxon>
        <taxon>Malacostraca</taxon>
        <taxon>Eumalacostraca</taxon>
        <taxon>Eucarida</taxon>
        <taxon>Euphausiacea</taxon>
        <taxon>Euphausiidae</taxon>
        <taxon>Meganyctiphanes</taxon>
    </lineage>
</organism>
<dbReference type="InterPro" id="IPR011016">
    <property type="entry name" value="Znf_RING-CH"/>
</dbReference>
<evidence type="ECO:0000256" key="3">
    <source>
        <dbReference type="ARBA" id="ARBA00022833"/>
    </source>
</evidence>
<dbReference type="InterPro" id="IPR001841">
    <property type="entry name" value="Znf_RING"/>
</dbReference>
<reference evidence="6 7" key="1">
    <citation type="submission" date="2024-05" db="EMBL/GenBank/DDBJ databases">
        <authorList>
            <person name="Wallberg A."/>
        </authorList>
    </citation>
    <scope>NUCLEOTIDE SEQUENCE [LARGE SCALE GENOMIC DNA]</scope>
</reference>
<evidence type="ECO:0000313" key="7">
    <source>
        <dbReference type="Proteomes" id="UP001497623"/>
    </source>
</evidence>
<dbReference type="SUPFAM" id="SSF57850">
    <property type="entry name" value="RING/U-box"/>
    <property type="match status" value="1"/>
</dbReference>
<keyword evidence="7" id="KW-1185">Reference proteome</keyword>
<dbReference type="InterPro" id="IPR051435">
    <property type="entry name" value="RING_finger_E3_ubiq-ligases"/>
</dbReference>
<dbReference type="Pfam" id="PF13639">
    <property type="entry name" value="zf-RING_2"/>
    <property type="match status" value="1"/>
</dbReference>
<protein>
    <recommendedName>
        <fullName evidence="5">RING-type domain-containing protein</fullName>
    </recommendedName>
</protein>
<accession>A0AAV2RQF0</accession>
<evidence type="ECO:0000259" key="5">
    <source>
        <dbReference type="PROSITE" id="PS50089"/>
    </source>
</evidence>
<evidence type="ECO:0000256" key="2">
    <source>
        <dbReference type="ARBA" id="ARBA00022771"/>
    </source>
</evidence>
<name>A0AAV2RQF0_MEGNR</name>
<keyword evidence="2 4" id="KW-0863">Zinc-finger</keyword>
<dbReference type="GO" id="GO:0061630">
    <property type="term" value="F:ubiquitin protein ligase activity"/>
    <property type="evidence" value="ECO:0007669"/>
    <property type="project" value="TreeGrafter"/>
</dbReference>
<dbReference type="EMBL" id="CAXKWB010028333">
    <property type="protein sequence ID" value="CAL4133675.1"/>
    <property type="molecule type" value="Genomic_DNA"/>
</dbReference>
<dbReference type="GO" id="GO:0008270">
    <property type="term" value="F:zinc ion binding"/>
    <property type="evidence" value="ECO:0007669"/>
    <property type="project" value="UniProtKB-KW"/>
</dbReference>
<dbReference type="PANTHER" id="PTHR22791">
    <property type="entry name" value="RING-TYPE DOMAIN-CONTAINING PROTEIN"/>
    <property type="match status" value="1"/>
</dbReference>
<evidence type="ECO:0000256" key="4">
    <source>
        <dbReference type="PROSITE-ProRule" id="PRU00175"/>
    </source>
</evidence>
<dbReference type="AlphaFoldDB" id="A0AAV2RQF0"/>